<dbReference type="EMBL" id="MLAW01000068">
    <property type="protein sequence ID" value="OJJ15737.1"/>
    <property type="molecule type" value="Genomic_DNA"/>
</dbReference>
<name>A0A1L9QK33_9CYAN</name>
<proteinExistence type="predicted"/>
<evidence type="ECO:0000313" key="2">
    <source>
        <dbReference type="Proteomes" id="UP000183940"/>
    </source>
</evidence>
<reference evidence="1" key="1">
    <citation type="submission" date="2016-10" db="EMBL/GenBank/DDBJ databases">
        <title>CRISPR-Cas defence system in Roseofilum reptotaenium: evidence of a bacteriophage-cyanobacterium arms race in the coral black band disease.</title>
        <authorList>
            <person name="Buerger P."/>
            <person name="Wood-Charlson E.M."/>
            <person name="Weynberg K.D."/>
            <person name="Willis B."/>
            <person name="Van Oppen M.J."/>
        </authorList>
    </citation>
    <scope>NUCLEOTIDE SEQUENCE [LARGE SCALE GENOMIC DNA]</scope>
    <source>
        <strain evidence="1">AO1-A</strain>
    </source>
</reference>
<evidence type="ECO:0000313" key="1">
    <source>
        <dbReference type="EMBL" id="OJJ15737.1"/>
    </source>
</evidence>
<dbReference type="STRING" id="1925591.BI308_24125"/>
<accession>A0A1L9QK33</accession>
<gene>
    <name evidence="1" type="ORF">BI308_24125</name>
</gene>
<dbReference type="Proteomes" id="UP000183940">
    <property type="component" value="Unassembled WGS sequence"/>
</dbReference>
<sequence length="66" mass="7629">MSIHINPINDSESIRAYRHRILIFTQDLKEETDPKKRALAALYLAEAATTLARLETEQSIRERSEC</sequence>
<keyword evidence="2" id="KW-1185">Reference proteome</keyword>
<comment type="caution">
    <text evidence="1">The sequence shown here is derived from an EMBL/GenBank/DDBJ whole genome shotgun (WGS) entry which is preliminary data.</text>
</comment>
<dbReference type="AlphaFoldDB" id="A0A1L9QK33"/>
<protein>
    <submittedName>
        <fullName evidence="1">Uncharacterized protein</fullName>
    </submittedName>
</protein>
<organism evidence="1 2">
    <name type="scientific">Roseofilum reptotaenium AO1-A</name>
    <dbReference type="NCBI Taxonomy" id="1925591"/>
    <lineage>
        <taxon>Bacteria</taxon>
        <taxon>Bacillati</taxon>
        <taxon>Cyanobacteriota</taxon>
        <taxon>Cyanophyceae</taxon>
        <taxon>Desertifilales</taxon>
        <taxon>Desertifilaceae</taxon>
        <taxon>Roseofilum</taxon>
    </lineage>
</organism>